<accession>A0A327SSE3</accession>
<dbReference type="OrthoDB" id="68731at2"/>
<name>A0A327SSE3_9SPHI</name>
<dbReference type="Pfam" id="PF07609">
    <property type="entry name" value="DUF1572"/>
    <property type="match status" value="1"/>
</dbReference>
<organism evidence="1 2">
    <name type="scientific">Pedobacter cryoconitis</name>
    <dbReference type="NCBI Taxonomy" id="188932"/>
    <lineage>
        <taxon>Bacteria</taxon>
        <taxon>Pseudomonadati</taxon>
        <taxon>Bacteroidota</taxon>
        <taxon>Sphingobacteriia</taxon>
        <taxon>Sphingobacteriales</taxon>
        <taxon>Sphingobacteriaceae</taxon>
        <taxon>Pedobacter</taxon>
    </lineage>
</organism>
<dbReference type="AlphaFoldDB" id="A0A327SSE3"/>
<reference evidence="1 2" key="1">
    <citation type="submission" date="2018-06" db="EMBL/GenBank/DDBJ databases">
        <title>Genomic Encyclopedia of Archaeal and Bacterial Type Strains, Phase II (KMG-II): from individual species to whole genera.</title>
        <authorList>
            <person name="Goeker M."/>
        </authorList>
    </citation>
    <scope>NUCLEOTIDE SEQUENCE [LARGE SCALE GENOMIC DNA]</scope>
    <source>
        <strain evidence="1 2">DSM 14825</strain>
    </source>
</reference>
<dbReference type="InterPro" id="IPR034660">
    <property type="entry name" value="DinB/YfiT-like"/>
</dbReference>
<evidence type="ECO:0000313" key="2">
    <source>
        <dbReference type="Proteomes" id="UP000249754"/>
    </source>
</evidence>
<dbReference type="Gene3D" id="1.20.120.450">
    <property type="entry name" value="dinb family like domain"/>
    <property type="match status" value="1"/>
</dbReference>
<dbReference type="InterPro" id="IPR011466">
    <property type="entry name" value="DUF1572"/>
</dbReference>
<dbReference type="Proteomes" id="UP000249754">
    <property type="component" value="Unassembled WGS sequence"/>
</dbReference>
<gene>
    <name evidence="1" type="ORF">LY11_01899</name>
</gene>
<protein>
    <submittedName>
        <fullName evidence="1">Uncharacterized protein DUF1572</fullName>
    </submittedName>
</protein>
<evidence type="ECO:0000313" key="1">
    <source>
        <dbReference type="EMBL" id="RAJ32216.1"/>
    </source>
</evidence>
<dbReference type="SUPFAM" id="SSF109854">
    <property type="entry name" value="DinB/YfiT-like putative metalloenzymes"/>
    <property type="match status" value="1"/>
</dbReference>
<sequence>MIDNYLESTFKQFEYYRMLGEKTFAQLTDAQLFYQINAQSNSIAIIVKHISGNMLSRWTDFLTIDGEKAWRNREAEFDNDVKDRAALMQLWNEGWTCLFTALKTINAANFEQLVYIRNQGHSITEAINRQLAHYPYHIGQIVFLGKMLKDGDWDSLSIPRGDSQKVNSEKFAQPKTKTHFTDEFLNKGEN</sequence>
<dbReference type="STRING" id="188932.AY601_1918"/>
<proteinExistence type="predicted"/>
<comment type="caution">
    <text evidence="1">The sequence shown here is derived from an EMBL/GenBank/DDBJ whole genome shotgun (WGS) entry which is preliminary data.</text>
</comment>
<dbReference type="EMBL" id="QLLR01000006">
    <property type="protein sequence ID" value="RAJ32216.1"/>
    <property type="molecule type" value="Genomic_DNA"/>
</dbReference>